<dbReference type="AlphaFoldDB" id="A0A9P4V152"/>
<name>A0A9P4V152_9PLEO</name>
<evidence type="ECO:0000313" key="2">
    <source>
        <dbReference type="Proteomes" id="UP000799444"/>
    </source>
</evidence>
<reference evidence="1" key="1">
    <citation type="journal article" date="2020" name="Stud. Mycol.">
        <title>101 Dothideomycetes genomes: a test case for predicting lifestyles and emergence of pathogens.</title>
        <authorList>
            <person name="Haridas S."/>
            <person name="Albert R."/>
            <person name="Binder M."/>
            <person name="Bloem J."/>
            <person name="Labutti K."/>
            <person name="Salamov A."/>
            <person name="Andreopoulos B."/>
            <person name="Baker S."/>
            <person name="Barry K."/>
            <person name="Bills G."/>
            <person name="Bluhm B."/>
            <person name="Cannon C."/>
            <person name="Castanera R."/>
            <person name="Culley D."/>
            <person name="Daum C."/>
            <person name="Ezra D."/>
            <person name="Gonzalez J."/>
            <person name="Henrissat B."/>
            <person name="Kuo A."/>
            <person name="Liang C."/>
            <person name="Lipzen A."/>
            <person name="Lutzoni F."/>
            <person name="Magnuson J."/>
            <person name="Mondo S."/>
            <person name="Nolan M."/>
            <person name="Ohm R."/>
            <person name="Pangilinan J."/>
            <person name="Park H.-J."/>
            <person name="Ramirez L."/>
            <person name="Alfaro M."/>
            <person name="Sun H."/>
            <person name="Tritt A."/>
            <person name="Yoshinaga Y."/>
            <person name="Zwiers L.-H."/>
            <person name="Turgeon B."/>
            <person name="Goodwin S."/>
            <person name="Spatafora J."/>
            <person name="Crous P."/>
            <person name="Grigoriev I."/>
        </authorList>
    </citation>
    <scope>NUCLEOTIDE SEQUENCE</scope>
    <source>
        <strain evidence="1">CBS 125425</strain>
    </source>
</reference>
<proteinExistence type="predicted"/>
<organism evidence="1 2">
    <name type="scientific">Polyplosphaeria fusca</name>
    <dbReference type="NCBI Taxonomy" id="682080"/>
    <lineage>
        <taxon>Eukaryota</taxon>
        <taxon>Fungi</taxon>
        <taxon>Dikarya</taxon>
        <taxon>Ascomycota</taxon>
        <taxon>Pezizomycotina</taxon>
        <taxon>Dothideomycetes</taxon>
        <taxon>Pleosporomycetidae</taxon>
        <taxon>Pleosporales</taxon>
        <taxon>Tetraplosphaeriaceae</taxon>
        <taxon>Polyplosphaeria</taxon>
    </lineage>
</organism>
<dbReference type="EMBL" id="ML996186">
    <property type="protein sequence ID" value="KAF2731940.1"/>
    <property type="molecule type" value="Genomic_DNA"/>
</dbReference>
<sequence length="158" mass="18222">RFSSPLYYCTAVATCFRTELLSLPSILERSNAMESDLHYPLDGRDLSTVTEIEIMHAAETSPLIYDRGTKIVRILKAVVVKIGFDVLPQEAMNMEYIFRHSLEQILVSRLYLTFNFEGRGHIVMDFVEGECLDAKPWAERSIQEQRDIILQLKRRSHG</sequence>
<dbReference type="InterPro" id="IPR011009">
    <property type="entry name" value="Kinase-like_dom_sf"/>
</dbReference>
<dbReference type="Proteomes" id="UP000799444">
    <property type="component" value="Unassembled WGS sequence"/>
</dbReference>
<gene>
    <name evidence="1" type="ORF">EJ04DRAFT_609594</name>
</gene>
<dbReference type="SUPFAM" id="SSF56112">
    <property type="entry name" value="Protein kinase-like (PK-like)"/>
    <property type="match status" value="1"/>
</dbReference>
<keyword evidence="2" id="KW-1185">Reference proteome</keyword>
<evidence type="ECO:0000313" key="1">
    <source>
        <dbReference type="EMBL" id="KAF2731940.1"/>
    </source>
</evidence>
<accession>A0A9P4V152</accession>
<dbReference type="OrthoDB" id="3759733at2759"/>
<comment type="caution">
    <text evidence="1">The sequence shown here is derived from an EMBL/GenBank/DDBJ whole genome shotgun (WGS) entry which is preliminary data.</text>
</comment>
<protein>
    <submittedName>
        <fullName evidence="1">Uncharacterized protein</fullName>
    </submittedName>
</protein>
<feature type="non-terminal residue" evidence="1">
    <location>
        <position position="1"/>
    </location>
</feature>